<comment type="pathway">
    <text evidence="1">Protein modification; protein lipoylation via endogenous pathway; protein N(6)-(lipoyl)lysine from octanoyl-[acyl-carrier-protein]: step 1/2.</text>
</comment>
<evidence type="ECO:0000256" key="3">
    <source>
        <dbReference type="ARBA" id="ARBA00022679"/>
    </source>
</evidence>
<feature type="non-terminal residue" evidence="6">
    <location>
        <position position="221"/>
    </location>
</feature>
<reference evidence="6" key="1">
    <citation type="submission" date="2018-05" db="EMBL/GenBank/DDBJ databases">
        <authorList>
            <person name="Lanie J.A."/>
            <person name="Ng W.-L."/>
            <person name="Kazmierczak K.M."/>
            <person name="Andrzejewski T.M."/>
            <person name="Davidsen T.M."/>
            <person name="Wayne K.J."/>
            <person name="Tettelin H."/>
            <person name="Glass J.I."/>
            <person name="Rusch D."/>
            <person name="Podicherti R."/>
            <person name="Tsui H.-C.T."/>
            <person name="Winkler M.E."/>
        </authorList>
    </citation>
    <scope>NUCLEOTIDE SEQUENCE</scope>
</reference>
<proteinExistence type="inferred from homology"/>
<evidence type="ECO:0000256" key="4">
    <source>
        <dbReference type="ARBA" id="ARBA00023315"/>
    </source>
</evidence>
<dbReference type="InterPro" id="IPR004143">
    <property type="entry name" value="BPL_LPL_catalytic"/>
</dbReference>
<dbReference type="EC" id="2.3.1.181" evidence="2"/>
<dbReference type="GO" id="GO:0033819">
    <property type="term" value="F:lipoyl(octanoyl) transferase activity"/>
    <property type="evidence" value="ECO:0007669"/>
    <property type="project" value="UniProtKB-EC"/>
</dbReference>
<dbReference type="PANTHER" id="PTHR10993">
    <property type="entry name" value="OCTANOYLTRANSFERASE"/>
    <property type="match status" value="1"/>
</dbReference>
<dbReference type="NCBIfam" id="NF010925">
    <property type="entry name" value="PRK14345.1"/>
    <property type="match status" value="1"/>
</dbReference>
<dbReference type="InterPro" id="IPR000544">
    <property type="entry name" value="Octanoyltransferase"/>
</dbReference>
<dbReference type="HAMAP" id="MF_00013">
    <property type="entry name" value="LipB"/>
    <property type="match status" value="1"/>
</dbReference>
<name>A0A382Q1P7_9ZZZZ</name>
<dbReference type="SUPFAM" id="SSF55681">
    <property type="entry name" value="Class II aaRS and biotin synthetases"/>
    <property type="match status" value="1"/>
</dbReference>
<dbReference type="EMBL" id="UINC01111025">
    <property type="protein sequence ID" value="SVC78930.1"/>
    <property type="molecule type" value="Genomic_DNA"/>
</dbReference>
<dbReference type="Pfam" id="PF21948">
    <property type="entry name" value="LplA-B_cat"/>
    <property type="match status" value="1"/>
</dbReference>
<dbReference type="InterPro" id="IPR020605">
    <property type="entry name" value="Octanoyltransferase_CS"/>
</dbReference>
<dbReference type="PROSITE" id="PS01313">
    <property type="entry name" value="LIPB"/>
    <property type="match status" value="1"/>
</dbReference>
<dbReference type="UniPathway" id="UPA00538">
    <property type="reaction ID" value="UER00592"/>
</dbReference>
<dbReference type="AlphaFoldDB" id="A0A382Q1P7"/>
<evidence type="ECO:0000313" key="6">
    <source>
        <dbReference type="EMBL" id="SVC78930.1"/>
    </source>
</evidence>
<dbReference type="PROSITE" id="PS51733">
    <property type="entry name" value="BPL_LPL_CATALYTIC"/>
    <property type="match status" value="1"/>
</dbReference>
<evidence type="ECO:0000259" key="5">
    <source>
        <dbReference type="PROSITE" id="PS51733"/>
    </source>
</evidence>
<evidence type="ECO:0000256" key="1">
    <source>
        <dbReference type="ARBA" id="ARBA00004821"/>
    </source>
</evidence>
<feature type="domain" description="BPL/LPL catalytic" evidence="5">
    <location>
        <begin position="34"/>
        <end position="219"/>
    </location>
</feature>
<evidence type="ECO:0000256" key="2">
    <source>
        <dbReference type="ARBA" id="ARBA00012334"/>
    </source>
</evidence>
<gene>
    <name evidence="6" type="ORF">METZ01_LOCUS331784</name>
</gene>
<dbReference type="GO" id="GO:0009249">
    <property type="term" value="P:protein lipoylation"/>
    <property type="evidence" value="ECO:0007669"/>
    <property type="project" value="InterPro"/>
</dbReference>
<organism evidence="6">
    <name type="scientific">marine metagenome</name>
    <dbReference type="NCBI Taxonomy" id="408172"/>
    <lineage>
        <taxon>unclassified sequences</taxon>
        <taxon>metagenomes</taxon>
        <taxon>ecological metagenomes</taxon>
    </lineage>
</organism>
<keyword evidence="3" id="KW-0808">Transferase</keyword>
<dbReference type="PIRSF" id="PIRSF016262">
    <property type="entry name" value="LPLase"/>
    <property type="match status" value="1"/>
</dbReference>
<dbReference type="CDD" id="cd16444">
    <property type="entry name" value="LipB"/>
    <property type="match status" value="1"/>
</dbReference>
<dbReference type="Gene3D" id="3.30.930.10">
    <property type="entry name" value="Bira Bifunctional Protein, Domain 2"/>
    <property type="match status" value="1"/>
</dbReference>
<dbReference type="PANTHER" id="PTHR10993:SF7">
    <property type="entry name" value="LIPOYLTRANSFERASE 2, MITOCHONDRIAL-RELATED"/>
    <property type="match status" value="1"/>
</dbReference>
<keyword evidence="4" id="KW-0012">Acyltransferase</keyword>
<dbReference type="InterPro" id="IPR045864">
    <property type="entry name" value="aa-tRNA-synth_II/BPL/LPL"/>
</dbReference>
<sequence length="221" mass="23566">MTTASATNVYDLGTVEYQRAWAIQRDMVQQRIDGVIGDSLLLLEHPHVYTLGRRAKINDVLLSADELDKAGIAVHKIDRGGEVTYHGPGQLVVYPILNLKNIGGPVHYVHSLEAALTDGLACFGIAGHVRDGFPGVWIGAAAQQRKIAAIGVRVSHGVSCHGFALNVSTDLTYFQGIVACGILGLNVTSIEQELGSPVDAVGVRKVIVAALEVRLGLVAQW</sequence>
<protein>
    <recommendedName>
        <fullName evidence="2">lipoyl(octanoyl) transferase</fullName>
        <ecNumber evidence="2">2.3.1.181</ecNumber>
    </recommendedName>
</protein>
<dbReference type="NCBIfam" id="TIGR00214">
    <property type="entry name" value="lipB"/>
    <property type="match status" value="1"/>
</dbReference>
<accession>A0A382Q1P7</accession>